<keyword evidence="4 9" id="KW-0378">Hydrolase</keyword>
<dbReference type="RefSeq" id="WP_330974303.1">
    <property type="nucleotide sequence ID" value="NZ_JAZGLY010000003.1"/>
</dbReference>
<dbReference type="Proteomes" id="UP001357452">
    <property type="component" value="Unassembled WGS sequence"/>
</dbReference>
<reference evidence="11 12" key="1">
    <citation type="submission" date="2024-01" db="EMBL/GenBank/DDBJ databases">
        <title>Niabella digestum sp. nov., isolated from waste digestion system.</title>
        <authorList>
            <person name="Zhang L."/>
        </authorList>
    </citation>
    <scope>NUCLEOTIDE SEQUENCE [LARGE SCALE GENOMIC DNA]</scope>
    <source>
        <strain evidence="11 12">A18</strain>
    </source>
</reference>
<evidence type="ECO:0000256" key="9">
    <source>
        <dbReference type="HAMAP-Rule" id="MF_01924"/>
    </source>
</evidence>
<keyword evidence="8" id="KW-0961">Cell wall biogenesis/degradation</keyword>
<proteinExistence type="inferred from homology"/>
<dbReference type="HAMAP" id="MF_01924">
    <property type="entry name" value="A_A_dipeptidase"/>
    <property type="match status" value="1"/>
</dbReference>
<feature type="active site" description="Proton donor/acceptor" evidence="9">
    <location>
        <position position="207"/>
    </location>
</feature>
<protein>
    <recommendedName>
        <fullName evidence="9">D-alanyl-D-alanine dipeptidase</fullName>
        <shortName evidence="9">D-Ala-D-Ala dipeptidase</shortName>
        <ecNumber evidence="9">3.4.13.22</ecNumber>
    </recommendedName>
</protein>
<comment type="catalytic activity">
    <reaction evidence="1 9">
        <text>D-alanyl-D-alanine + H2O = 2 D-alanine</text>
        <dbReference type="Rhea" id="RHEA:20661"/>
        <dbReference type="ChEBI" id="CHEBI:15377"/>
        <dbReference type="ChEBI" id="CHEBI:57416"/>
        <dbReference type="ChEBI" id="CHEBI:57822"/>
        <dbReference type="EC" id="3.4.13.22"/>
    </reaction>
</comment>
<evidence type="ECO:0000256" key="7">
    <source>
        <dbReference type="ARBA" id="ARBA00023049"/>
    </source>
</evidence>
<evidence type="ECO:0000256" key="10">
    <source>
        <dbReference type="SAM" id="SignalP"/>
    </source>
</evidence>
<sequence length="232" mass="27262">MSAIRITFCLLLFFVLAHPKSNAQQAEVYIERSKKTYKTKISTHPELRMVELKSLIPHLVYDLRYATANNFMHRRMYPSNTRVTFLRQPAAEALLKVQRELQNKDLGLKIFDAYRPYAVTQKFWELVKDERYVAHPSKGSNHNRGTAVDVTIIDLKTGKELDMGTGFDNFTDSAHHDFQHLPTQVLKNRELLKSTMIKYGFTPLSTEWWHYTYKSDIQFDVLDIPFKKLLRY</sequence>
<comment type="similarity">
    <text evidence="9">Belongs to the peptidase M15D family.</text>
</comment>
<dbReference type="PANTHER" id="PTHR43126">
    <property type="entry name" value="D-ALANYL-D-ALANINE DIPEPTIDASE"/>
    <property type="match status" value="1"/>
</dbReference>
<keyword evidence="3 9" id="KW-0479">Metal-binding</keyword>
<keyword evidence="12" id="KW-1185">Reference proteome</keyword>
<keyword evidence="7 9" id="KW-0482">Metalloprotease</keyword>
<keyword evidence="6 9" id="KW-0224">Dipeptidase</keyword>
<evidence type="ECO:0000256" key="8">
    <source>
        <dbReference type="ARBA" id="ARBA00023316"/>
    </source>
</evidence>
<dbReference type="Gene3D" id="3.30.1380.10">
    <property type="match status" value="1"/>
</dbReference>
<dbReference type="EMBL" id="JAZGLY010000003">
    <property type="protein sequence ID" value="MEE6186894.1"/>
    <property type="molecule type" value="Genomic_DNA"/>
</dbReference>
<comment type="caution">
    <text evidence="11">The sequence shown here is derived from an EMBL/GenBank/DDBJ whole genome shotgun (WGS) entry which is preliminary data.</text>
</comment>
<evidence type="ECO:0000256" key="6">
    <source>
        <dbReference type="ARBA" id="ARBA00022997"/>
    </source>
</evidence>
<keyword evidence="2 9" id="KW-0645">Protease</keyword>
<evidence type="ECO:0000313" key="11">
    <source>
        <dbReference type="EMBL" id="MEE6186894.1"/>
    </source>
</evidence>
<evidence type="ECO:0000256" key="1">
    <source>
        <dbReference type="ARBA" id="ARBA00001362"/>
    </source>
</evidence>
<dbReference type="EC" id="3.4.13.22" evidence="9"/>
<dbReference type="SUPFAM" id="SSF55166">
    <property type="entry name" value="Hedgehog/DD-peptidase"/>
    <property type="match status" value="1"/>
</dbReference>
<evidence type="ECO:0000256" key="3">
    <source>
        <dbReference type="ARBA" id="ARBA00022723"/>
    </source>
</evidence>
<keyword evidence="5 9" id="KW-0862">Zinc</keyword>
<feature type="chain" id="PRO_5045687495" description="D-alanyl-D-alanine dipeptidase" evidence="10">
    <location>
        <begin position="24"/>
        <end position="232"/>
    </location>
</feature>
<organism evidence="11 12">
    <name type="scientific">Niabella digestorum</name>
    <dbReference type="NCBI Taxonomy" id="3117701"/>
    <lineage>
        <taxon>Bacteria</taxon>
        <taxon>Pseudomonadati</taxon>
        <taxon>Bacteroidota</taxon>
        <taxon>Chitinophagia</taxon>
        <taxon>Chitinophagales</taxon>
        <taxon>Chitinophagaceae</taxon>
        <taxon>Niabella</taxon>
    </lineage>
</organism>
<name>A0ABU7RFW7_9BACT</name>
<dbReference type="CDD" id="cd14840">
    <property type="entry name" value="D-Ala-D-Ala_dipeptidase_Aad"/>
    <property type="match status" value="1"/>
</dbReference>
<keyword evidence="10" id="KW-0732">Signal</keyword>
<feature type="binding site" evidence="9">
    <location>
        <position position="210"/>
    </location>
    <ligand>
        <name>Zn(2+)</name>
        <dbReference type="ChEBI" id="CHEBI:29105"/>
        <note>catalytic</note>
    </ligand>
</feature>
<evidence type="ECO:0000256" key="2">
    <source>
        <dbReference type="ARBA" id="ARBA00022670"/>
    </source>
</evidence>
<feature type="signal peptide" evidence="10">
    <location>
        <begin position="1"/>
        <end position="23"/>
    </location>
</feature>
<comment type="cofactor">
    <cofactor evidence="9">
        <name>Zn(2+)</name>
        <dbReference type="ChEBI" id="CHEBI:29105"/>
    </cofactor>
    <text evidence="9">Binds 1 zinc ion per subunit.</text>
</comment>
<evidence type="ECO:0000256" key="5">
    <source>
        <dbReference type="ARBA" id="ARBA00022833"/>
    </source>
</evidence>
<dbReference type="InterPro" id="IPR009045">
    <property type="entry name" value="Zn_M74/Hedgehog-like"/>
</dbReference>
<evidence type="ECO:0000256" key="4">
    <source>
        <dbReference type="ARBA" id="ARBA00022801"/>
    </source>
</evidence>
<evidence type="ECO:0000313" key="12">
    <source>
        <dbReference type="Proteomes" id="UP001357452"/>
    </source>
</evidence>
<comment type="function">
    <text evidence="9">Catalyzes hydrolysis of the D-alanyl-D-alanine dipeptide.</text>
</comment>
<gene>
    <name evidence="11" type="ORF">V2H41_06375</name>
</gene>
<accession>A0ABU7RFW7</accession>
<dbReference type="PANTHER" id="PTHR43126:SF1">
    <property type="entry name" value="D-ALANYL-D-ALANINE DIPEPTIDASE"/>
    <property type="match status" value="1"/>
</dbReference>
<feature type="binding site" evidence="9">
    <location>
        <position position="142"/>
    </location>
    <ligand>
        <name>Zn(2+)</name>
        <dbReference type="ChEBI" id="CHEBI:29105"/>
        <note>catalytic</note>
    </ligand>
</feature>
<feature type="site" description="Transition state stabilizer" evidence="9">
    <location>
        <position position="115"/>
    </location>
</feature>
<feature type="binding site" evidence="9">
    <location>
        <position position="149"/>
    </location>
    <ligand>
        <name>Zn(2+)</name>
        <dbReference type="ChEBI" id="CHEBI:29105"/>
        <note>catalytic</note>
    </ligand>
</feature>
<dbReference type="InterPro" id="IPR000755">
    <property type="entry name" value="A_A_dipeptidase"/>
</dbReference>
<dbReference type="Pfam" id="PF01427">
    <property type="entry name" value="Peptidase_M15"/>
    <property type="match status" value="1"/>
</dbReference>